<evidence type="ECO:0000313" key="2">
    <source>
        <dbReference type="Proteomes" id="UP000198238"/>
    </source>
</evidence>
<dbReference type="AlphaFoldDB" id="A0A220RZ32"/>
<dbReference type="OrthoDB" id="8685017at2"/>
<organism evidence="1 2">
    <name type="scientific">Neisseria chenwenguii</name>
    <dbReference type="NCBI Taxonomy" id="1853278"/>
    <lineage>
        <taxon>Bacteria</taxon>
        <taxon>Pseudomonadati</taxon>
        <taxon>Pseudomonadota</taxon>
        <taxon>Betaproteobacteria</taxon>
        <taxon>Neisseriales</taxon>
        <taxon>Neisseriaceae</taxon>
        <taxon>Neisseria</taxon>
    </lineage>
</organism>
<accession>A0A220RZ32</accession>
<dbReference type="KEGG" id="nei:BG910_00330"/>
<protein>
    <submittedName>
        <fullName evidence="1">Uncharacterized protein</fullName>
    </submittedName>
</protein>
<gene>
    <name evidence="1" type="ORF">BG910_00330</name>
</gene>
<dbReference type="Proteomes" id="UP000198238">
    <property type="component" value="Chromosome"/>
</dbReference>
<evidence type="ECO:0000313" key="1">
    <source>
        <dbReference type="EMBL" id="ASK26398.1"/>
    </source>
</evidence>
<keyword evidence="2" id="KW-1185">Reference proteome</keyword>
<dbReference type="RefSeq" id="WP_089035121.1">
    <property type="nucleotide sequence ID" value="NZ_CP022278.1"/>
</dbReference>
<dbReference type="PROSITE" id="PS51257">
    <property type="entry name" value="PROKAR_LIPOPROTEIN"/>
    <property type="match status" value="1"/>
</dbReference>
<sequence length="171" mass="18969">MLKKFMPIFAAAWLLAACTFSDGLPRPHLPQTAVSADGRWFQMTESDKAGKVVQTSLLAVAQETEGLRFVQTDALGVPKSRQILTRKGWKNDGFVMPNAASRQVFAAMLPYLVSADTLALYPDAKQMPSENGALFRYKNRDLWRVSKQGDGLKVVLPDGRSWLVIPADEEK</sequence>
<dbReference type="EMBL" id="CP022278">
    <property type="protein sequence ID" value="ASK26398.1"/>
    <property type="molecule type" value="Genomic_DNA"/>
</dbReference>
<proteinExistence type="predicted"/>
<name>A0A220RZ32_9NEIS</name>
<reference evidence="1 2" key="1">
    <citation type="submission" date="2017-06" db="EMBL/GenBank/DDBJ databases">
        <title>Neisseria chenwenguii sp. nov., isolated from the intestinal contents of Tibetan Plateau Pika in Yushu, Qinghai Province, China.</title>
        <authorList>
            <person name="Zhang G."/>
        </authorList>
    </citation>
    <scope>NUCLEOTIDE SEQUENCE [LARGE SCALE GENOMIC DNA]</scope>
    <source>
        <strain evidence="1 2">10023</strain>
    </source>
</reference>